<evidence type="ECO:0000313" key="1">
    <source>
        <dbReference type="EMBL" id="ALP94219.1"/>
    </source>
</evidence>
<keyword evidence="1" id="KW-0378">Hydrolase</keyword>
<evidence type="ECO:0000313" key="2">
    <source>
        <dbReference type="Proteomes" id="UP000064844"/>
    </source>
</evidence>
<dbReference type="AlphaFoldDB" id="A0A0S2W4H1"/>
<organism evidence="1 2">
    <name type="scientific">Intestinimonas butyriciproducens</name>
    <dbReference type="NCBI Taxonomy" id="1297617"/>
    <lineage>
        <taxon>Bacteria</taxon>
        <taxon>Bacillati</taxon>
        <taxon>Bacillota</taxon>
        <taxon>Clostridia</taxon>
        <taxon>Eubacteriales</taxon>
        <taxon>Intestinimonas</taxon>
    </lineage>
</organism>
<name>A0A0S2W4H1_9FIRM</name>
<dbReference type="GO" id="GO:0004061">
    <property type="term" value="F:arylformamidase activity"/>
    <property type="evidence" value="ECO:0007669"/>
    <property type="project" value="InterPro"/>
</dbReference>
<dbReference type="InterPro" id="IPR007325">
    <property type="entry name" value="KFase/CYL"/>
</dbReference>
<dbReference type="KEGG" id="ibu:IB211_01828c"/>
<dbReference type="Pfam" id="PF04199">
    <property type="entry name" value="Cyclase"/>
    <property type="match status" value="1"/>
</dbReference>
<proteinExistence type="predicted"/>
<dbReference type="PATRIC" id="fig|1297617.4.peg.1884"/>
<dbReference type="Gene3D" id="3.50.30.50">
    <property type="entry name" value="Putative cyclase"/>
    <property type="match status" value="1"/>
</dbReference>
<dbReference type="PANTHER" id="PTHR43564">
    <property type="entry name" value="KYNURENINE FORMAMIDASE-LIKE PROTEIN"/>
    <property type="match status" value="1"/>
</dbReference>
<gene>
    <name evidence="1" type="ORF">IB211_01828c</name>
</gene>
<sequence>MSFIDLSVLFEPDTLSDIPIMRPHFQYSDHETGADEMMKTYGCSREDLPAGGCCADTRISCADHSGTHMDAPWHYAPTMNGGERARTIDEMPMEWCMGNGVCIHFQDKPDGYKVTAADLEQYFRRIDYQLKPLDIVLLHTGAQKNYGRTEYGITGCGVGREATLWLLRQGVKVVGTDAWSWDVPLPLVAKEFAKTKDPSVIWEGHLAGMEMEYYQMEKMTNLDLLPVTGFQVICFPIKIKGGSAGWVRPIAVL</sequence>
<dbReference type="Proteomes" id="UP000064844">
    <property type="component" value="Chromosome"/>
</dbReference>
<dbReference type="EMBL" id="CP011307">
    <property type="protein sequence ID" value="ALP94219.1"/>
    <property type="molecule type" value="Genomic_DNA"/>
</dbReference>
<protein>
    <submittedName>
        <fullName evidence="1">Metal-dependent hydrolase</fullName>
    </submittedName>
</protein>
<dbReference type="InterPro" id="IPR037175">
    <property type="entry name" value="KFase_sf"/>
</dbReference>
<reference evidence="1 2" key="1">
    <citation type="journal article" date="2015" name="Nat. Commun.">
        <title>Production of butyrate from lysine and the Amadori product fructoselysine by a human gut commensal.</title>
        <authorList>
            <person name="Bui T.P."/>
            <person name="Ritari J."/>
            <person name="Boeren S."/>
            <person name="de Waard P."/>
            <person name="Plugge C.M."/>
            <person name="de Vos W.M."/>
        </authorList>
    </citation>
    <scope>NUCLEOTIDE SEQUENCE [LARGE SCALE GENOMIC DNA]</scope>
    <source>
        <strain evidence="1 2">AF211</strain>
    </source>
</reference>
<dbReference type="RefSeq" id="WP_058117809.1">
    <property type="nucleotide sequence ID" value="NZ_CP011307.1"/>
</dbReference>
<dbReference type="STRING" id="1297617.IB211_01828c"/>
<dbReference type="eggNOG" id="COG1878">
    <property type="taxonomic scope" value="Bacteria"/>
</dbReference>
<dbReference type="GO" id="GO:0019441">
    <property type="term" value="P:L-tryptophan catabolic process to kynurenine"/>
    <property type="evidence" value="ECO:0007669"/>
    <property type="project" value="InterPro"/>
</dbReference>
<keyword evidence="2" id="KW-1185">Reference proteome</keyword>
<dbReference type="PANTHER" id="PTHR43564:SF2">
    <property type="entry name" value="BLR6059 PROTEIN"/>
    <property type="match status" value="1"/>
</dbReference>
<accession>A0A0S2W4H1</accession>
<dbReference type="SUPFAM" id="SSF102198">
    <property type="entry name" value="Putative cyclase"/>
    <property type="match status" value="1"/>
</dbReference>
<reference evidence="2" key="2">
    <citation type="submission" date="2015-04" db="EMBL/GenBank/DDBJ databases">
        <title>A butyrogenic pathway from the amino acid lysine in a human gut commensal.</title>
        <authorList>
            <person name="de Vos W.M."/>
            <person name="Bui N.T.P."/>
            <person name="Plugge C.M."/>
            <person name="Ritari J."/>
        </authorList>
    </citation>
    <scope>NUCLEOTIDE SEQUENCE [LARGE SCALE GENOMIC DNA]</scope>
    <source>
        <strain evidence="2">AF211</strain>
    </source>
</reference>